<dbReference type="EMBL" id="LT854272">
    <property type="protein sequence ID" value="SMR63268.1"/>
    <property type="molecule type" value="Genomic_DNA"/>
</dbReference>
<name>A0A2H1HBW9_ZYMTR</name>
<protein>
    <submittedName>
        <fullName evidence="2">Uncharacterized protein</fullName>
    </submittedName>
</protein>
<feature type="region of interest" description="Disordered" evidence="1">
    <location>
        <begin position="1"/>
        <end position="38"/>
    </location>
</feature>
<accession>A0A2H1HBW9</accession>
<dbReference type="AlphaFoldDB" id="A0A2H1HBW9"/>
<sequence length="182" mass="19460">MAVVYGGSGTGGDDNPDRRRLPPNPPPPPPPPDLPEDEYDIGFRKCRKCGQNKTLAHFRYGKGQHSFVRDCFACRNIIADAEGNVSLANRPSVSDRGRTAARKDLPSVEAIVRAECSLQQTLGPPHYDLSAGRGQQLAPNPLTRQTSGSTGFAPGPLAGSKRTALDLAGPSKLRRRGAEAAY</sequence>
<organism evidence="2 3">
    <name type="scientific">Zymoseptoria tritici ST99CH_1E4</name>
    <dbReference type="NCBI Taxonomy" id="1276532"/>
    <lineage>
        <taxon>Eukaryota</taxon>
        <taxon>Fungi</taxon>
        <taxon>Dikarya</taxon>
        <taxon>Ascomycota</taxon>
        <taxon>Pezizomycotina</taxon>
        <taxon>Dothideomycetes</taxon>
        <taxon>Dothideomycetidae</taxon>
        <taxon>Mycosphaerellales</taxon>
        <taxon>Mycosphaerellaceae</taxon>
        <taxon>Zymoseptoria</taxon>
    </lineage>
</organism>
<dbReference type="Proteomes" id="UP000245764">
    <property type="component" value="Chromosome 21"/>
</dbReference>
<evidence type="ECO:0000313" key="3">
    <source>
        <dbReference type="Proteomes" id="UP000245764"/>
    </source>
</evidence>
<feature type="compositionally biased region" description="Pro residues" evidence="1">
    <location>
        <begin position="22"/>
        <end position="33"/>
    </location>
</feature>
<gene>
    <name evidence="2" type="ORF">ZT1E4_G11991</name>
</gene>
<proteinExistence type="predicted"/>
<feature type="compositionally biased region" description="Gly residues" evidence="1">
    <location>
        <begin position="1"/>
        <end position="12"/>
    </location>
</feature>
<evidence type="ECO:0000313" key="2">
    <source>
        <dbReference type="EMBL" id="SMR63268.1"/>
    </source>
</evidence>
<evidence type="ECO:0000256" key="1">
    <source>
        <dbReference type="SAM" id="MobiDB-lite"/>
    </source>
</evidence>
<feature type="region of interest" description="Disordered" evidence="1">
    <location>
        <begin position="123"/>
        <end position="182"/>
    </location>
</feature>
<reference evidence="3" key="1">
    <citation type="submission" date="2017-05" db="EMBL/GenBank/DDBJ databases">
        <authorList>
            <person name="Song R."/>
            <person name="Chenine A.L."/>
            <person name="Ruprecht R.M."/>
        </authorList>
    </citation>
    <scope>NUCLEOTIDE SEQUENCE [LARGE SCALE GENOMIC DNA]</scope>
</reference>